<organism evidence="18 19">
    <name type="scientific">Pedobacter helvus</name>
    <dbReference type="NCBI Taxonomy" id="2563444"/>
    <lineage>
        <taxon>Bacteria</taxon>
        <taxon>Pseudomonadati</taxon>
        <taxon>Bacteroidota</taxon>
        <taxon>Sphingobacteriia</taxon>
        <taxon>Sphingobacteriales</taxon>
        <taxon>Sphingobacteriaceae</taxon>
        <taxon>Pedobacter</taxon>
    </lineage>
</organism>
<keyword evidence="13" id="KW-0998">Cell outer membrane</keyword>
<evidence type="ECO:0000256" key="5">
    <source>
        <dbReference type="ARBA" id="ARBA00022597"/>
    </source>
</evidence>
<evidence type="ECO:0000256" key="10">
    <source>
        <dbReference type="ARBA" id="ARBA00023114"/>
    </source>
</evidence>
<evidence type="ECO:0000256" key="14">
    <source>
        <dbReference type="ARBA" id="ARBA00023288"/>
    </source>
</evidence>
<dbReference type="Pfam" id="PF02563">
    <property type="entry name" value="Poly_export"/>
    <property type="match status" value="1"/>
</dbReference>
<evidence type="ECO:0000259" key="16">
    <source>
        <dbReference type="Pfam" id="PF02563"/>
    </source>
</evidence>
<keyword evidence="4" id="KW-1134">Transmembrane beta strand</keyword>
<protein>
    <submittedName>
        <fullName evidence="18">Polysaccharide biosynthesis/export family protein</fullName>
    </submittedName>
</protein>
<accession>A0ABW9JMZ2</accession>
<evidence type="ECO:0000259" key="17">
    <source>
        <dbReference type="Pfam" id="PF22461"/>
    </source>
</evidence>
<keyword evidence="10" id="KW-0626">Porin</keyword>
<keyword evidence="6 15" id="KW-0812">Transmembrane</keyword>
<name>A0ABW9JMZ2_9SPHI</name>
<evidence type="ECO:0000256" key="7">
    <source>
        <dbReference type="ARBA" id="ARBA00022729"/>
    </source>
</evidence>
<gene>
    <name evidence="18" type="ORF">E5L68_017390</name>
</gene>
<feature type="transmembrane region" description="Helical" evidence="15">
    <location>
        <begin position="241"/>
        <end position="264"/>
    </location>
</feature>
<evidence type="ECO:0000256" key="8">
    <source>
        <dbReference type="ARBA" id="ARBA00023047"/>
    </source>
</evidence>
<keyword evidence="11 15" id="KW-0472">Membrane</keyword>
<sequence length="266" mass="29731">MNYNKLPLTVLIFLSVSAMFFGSCSFKSRNALLKTPYDADTVKTVRVINSLDNPAGYYNLIKPEDELAIRNVQDMRLIVRDPQLGSNTINNQQTYTTFKVNANGEVVLPKIGAIKVAGLNRTQAAAEIQKAYEAKELNAPLIDVRIANAYIVLLGEVGKQGKYIIDREDYELVDLLADAGGLTPNANNKMLRIFRGDRSNPEVIMVNLSDYSFIKDPKLKLQAKDVIYVEPRRAAVNSQNFQAYSTFIQVGFVIVNTLLLIYTLTK</sequence>
<dbReference type="EMBL" id="SRMP02000045">
    <property type="protein sequence ID" value="MFN0293170.1"/>
    <property type="molecule type" value="Genomic_DNA"/>
</dbReference>
<dbReference type="Pfam" id="PF22461">
    <property type="entry name" value="SLBB_2"/>
    <property type="match status" value="1"/>
</dbReference>
<evidence type="ECO:0000256" key="15">
    <source>
        <dbReference type="SAM" id="Phobius"/>
    </source>
</evidence>
<evidence type="ECO:0000256" key="13">
    <source>
        <dbReference type="ARBA" id="ARBA00023237"/>
    </source>
</evidence>
<dbReference type="Gene3D" id="3.30.1950.10">
    <property type="entry name" value="wza like domain"/>
    <property type="match status" value="1"/>
</dbReference>
<evidence type="ECO:0000256" key="3">
    <source>
        <dbReference type="ARBA" id="ARBA00022448"/>
    </source>
</evidence>
<keyword evidence="14" id="KW-0449">Lipoprotein</keyword>
<dbReference type="PANTHER" id="PTHR33619:SF3">
    <property type="entry name" value="POLYSACCHARIDE EXPORT PROTEIN GFCE-RELATED"/>
    <property type="match status" value="1"/>
</dbReference>
<dbReference type="InterPro" id="IPR003715">
    <property type="entry name" value="Poly_export_N"/>
</dbReference>
<keyword evidence="8" id="KW-0625">Polysaccharide transport</keyword>
<keyword evidence="19" id="KW-1185">Reference proteome</keyword>
<feature type="domain" description="SLBB" evidence="17">
    <location>
        <begin position="153"/>
        <end position="229"/>
    </location>
</feature>
<keyword evidence="9" id="KW-0406">Ion transport</keyword>
<keyword evidence="7" id="KW-0732">Signal</keyword>
<evidence type="ECO:0000256" key="12">
    <source>
        <dbReference type="ARBA" id="ARBA00023139"/>
    </source>
</evidence>
<evidence type="ECO:0000313" key="19">
    <source>
        <dbReference type="Proteomes" id="UP001517367"/>
    </source>
</evidence>
<evidence type="ECO:0000313" key="18">
    <source>
        <dbReference type="EMBL" id="MFN0293170.1"/>
    </source>
</evidence>
<dbReference type="PROSITE" id="PS51257">
    <property type="entry name" value="PROKAR_LIPOPROTEIN"/>
    <property type="match status" value="1"/>
</dbReference>
<keyword evidence="5" id="KW-0762">Sugar transport</keyword>
<comment type="caution">
    <text evidence="18">The sequence shown here is derived from an EMBL/GenBank/DDBJ whole genome shotgun (WGS) entry which is preliminary data.</text>
</comment>
<feature type="domain" description="Polysaccharide export protein N-terminal" evidence="16">
    <location>
        <begin position="59"/>
        <end position="146"/>
    </location>
</feature>
<keyword evidence="3" id="KW-0813">Transport</keyword>
<evidence type="ECO:0000256" key="11">
    <source>
        <dbReference type="ARBA" id="ARBA00023136"/>
    </source>
</evidence>
<comment type="subcellular location">
    <subcellularLocation>
        <location evidence="1">Cell outer membrane</location>
        <topology evidence="1">Multi-pass membrane protein</topology>
    </subcellularLocation>
</comment>
<evidence type="ECO:0000256" key="6">
    <source>
        <dbReference type="ARBA" id="ARBA00022692"/>
    </source>
</evidence>
<dbReference type="RefSeq" id="WP_138728857.1">
    <property type="nucleotide sequence ID" value="NZ_SRMP02000045.1"/>
</dbReference>
<dbReference type="PANTHER" id="PTHR33619">
    <property type="entry name" value="POLYSACCHARIDE EXPORT PROTEIN GFCE-RELATED"/>
    <property type="match status" value="1"/>
</dbReference>
<keyword evidence="12" id="KW-0564">Palmitate</keyword>
<dbReference type="InterPro" id="IPR054765">
    <property type="entry name" value="SLBB_dom"/>
</dbReference>
<proteinExistence type="inferred from homology"/>
<evidence type="ECO:0000256" key="9">
    <source>
        <dbReference type="ARBA" id="ARBA00023065"/>
    </source>
</evidence>
<reference evidence="18 19" key="1">
    <citation type="submission" date="2024-12" db="EMBL/GenBank/DDBJ databases">
        <authorList>
            <person name="Hu S."/>
        </authorList>
    </citation>
    <scope>NUCLEOTIDE SEQUENCE [LARGE SCALE GENOMIC DNA]</scope>
    <source>
        <strain evidence="18 19">P-25</strain>
    </source>
</reference>
<comment type="similarity">
    <text evidence="2">Belongs to the BexD/CtrA/VexA family.</text>
</comment>
<dbReference type="Proteomes" id="UP001517367">
    <property type="component" value="Unassembled WGS sequence"/>
</dbReference>
<dbReference type="Gene3D" id="3.10.560.10">
    <property type="entry name" value="Outer membrane lipoprotein wza domain like"/>
    <property type="match status" value="1"/>
</dbReference>
<keyword evidence="15" id="KW-1133">Transmembrane helix</keyword>
<evidence type="ECO:0000256" key="2">
    <source>
        <dbReference type="ARBA" id="ARBA00009450"/>
    </source>
</evidence>
<evidence type="ECO:0000256" key="1">
    <source>
        <dbReference type="ARBA" id="ARBA00004571"/>
    </source>
</evidence>
<evidence type="ECO:0000256" key="4">
    <source>
        <dbReference type="ARBA" id="ARBA00022452"/>
    </source>
</evidence>
<dbReference type="InterPro" id="IPR049712">
    <property type="entry name" value="Poly_export"/>
</dbReference>